<organism evidence="1 2">
    <name type="scientific">Tectimicrobiota bacterium</name>
    <dbReference type="NCBI Taxonomy" id="2528274"/>
    <lineage>
        <taxon>Bacteria</taxon>
        <taxon>Pseudomonadati</taxon>
        <taxon>Nitrospinota/Tectimicrobiota group</taxon>
        <taxon>Candidatus Tectimicrobiota</taxon>
    </lineage>
</organism>
<evidence type="ECO:0000313" key="1">
    <source>
        <dbReference type="EMBL" id="MBI3129315.1"/>
    </source>
</evidence>
<proteinExistence type="predicted"/>
<comment type="caution">
    <text evidence="1">The sequence shown here is derived from an EMBL/GenBank/DDBJ whole genome shotgun (WGS) entry which is preliminary data.</text>
</comment>
<dbReference type="EMBL" id="JACPUR010000040">
    <property type="protein sequence ID" value="MBI3129315.1"/>
    <property type="molecule type" value="Genomic_DNA"/>
</dbReference>
<gene>
    <name evidence="1" type="ORF">HYZ11_17030</name>
</gene>
<name>A0A932I0W0_UNCTE</name>
<accession>A0A932I0W0</accession>
<dbReference type="Proteomes" id="UP000782312">
    <property type="component" value="Unassembled WGS sequence"/>
</dbReference>
<dbReference type="AlphaFoldDB" id="A0A932I0W0"/>
<sequence length="122" mass="13123">MAETLTLEVDENENCPRMPAMAYEALAAPVEVSRVRLAEPGRPPGLYRVTGWSSAGGGTPCPALYAPVSDSGGAVVHLVFGGDWGVRLKPWDSAEDWDLGSPRQFGEPYLMLFEEGDVLGEK</sequence>
<reference evidence="1" key="1">
    <citation type="submission" date="2020-07" db="EMBL/GenBank/DDBJ databases">
        <title>Huge and variable diversity of episymbiotic CPR bacteria and DPANN archaea in groundwater ecosystems.</title>
        <authorList>
            <person name="He C.Y."/>
            <person name="Keren R."/>
            <person name="Whittaker M."/>
            <person name="Farag I.F."/>
            <person name="Doudna J."/>
            <person name="Cate J.H.D."/>
            <person name="Banfield J.F."/>
        </authorList>
    </citation>
    <scope>NUCLEOTIDE SEQUENCE</scope>
    <source>
        <strain evidence="1">NC_groundwater_763_Ag_S-0.2um_68_21</strain>
    </source>
</reference>
<protein>
    <submittedName>
        <fullName evidence="1">Uncharacterized protein</fullName>
    </submittedName>
</protein>
<evidence type="ECO:0000313" key="2">
    <source>
        <dbReference type="Proteomes" id="UP000782312"/>
    </source>
</evidence>